<proteinExistence type="predicted"/>
<organism evidence="2 3">
    <name type="scientific">Marasmius crinis-equi</name>
    <dbReference type="NCBI Taxonomy" id="585013"/>
    <lineage>
        <taxon>Eukaryota</taxon>
        <taxon>Fungi</taxon>
        <taxon>Dikarya</taxon>
        <taxon>Basidiomycota</taxon>
        <taxon>Agaricomycotina</taxon>
        <taxon>Agaricomycetes</taxon>
        <taxon>Agaricomycetidae</taxon>
        <taxon>Agaricales</taxon>
        <taxon>Marasmiineae</taxon>
        <taxon>Marasmiaceae</taxon>
        <taxon>Marasmius</taxon>
    </lineage>
</organism>
<gene>
    <name evidence="2" type="ORF">V5O48_016025</name>
</gene>
<name>A0ABR3ESW5_9AGAR</name>
<accession>A0ABR3ESW5</accession>
<comment type="caution">
    <text evidence="2">The sequence shown here is derived from an EMBL/GenBank/DDBJ whole genome shotgun (WGS) entry which is preliminary data.</text>
</comment>
<dbReference type="InterPro" id="IPR032675">
    <property type="entry name" value="LRR_dom_sf"/>
</dbReference>
<evidence type="ECO:0000313" key="2">
    <source>
        <dbReference type="EMBL" id="KAL0565993.1"/>
    </source>
</evidence>
<evidence type="ECO:0000256" key="1">
    <source>
        <dbReference type="SAM" id="MobiDB-lite"/>
    </source>
</evidence>
<protein>
    <recommendedName>
        <fullName evidence="4">F-box domain-containing protein</fullName>
    </recommendedName>
</protein>
<dbReference type="SUPFAM" id="SSF52047">
    <property type="entry name" value="RNI-like"/>
    <property type="match status" value="1"/>
</dbReference>
<feature type="compositionally biased region" description="Acidic residues" evidence="1">
    <location>
        <begin position="604"/>
        <end position="632"/>
    </location>
</feature>
<reference evidence="2 3" key="1">
    <citation type="submission" date="2024-02" db="EMBL/GenBank/DDBJ databases">
        <title>A draft genome for the cacao thread blight pathogen Marasmius crinis-equi.</title>
        <authorList>
            <person name="Cohen S.P."/>
            <person name="Baruah I.K."/>
            <person name="Amoako-Attah I."/>
            <person name="Bukari Y."/>
            <person name="Meinhardt L.W."/>
            <person name="Bailey B.A."/>
        </authorList>
    </citation>
    <scope>NUCLEOTIDE SEQUENCE [LARGE SCALE GENOMIC DNA]</scope>
    <source>
        <strain evidence="2 3">GH-76</strain>
    </source>
</reference>
<evidence type="ECO:0000313" key="3">
    <source>
        <dbReference type="Proteomes" id="UP001465976"/>
    </source>
</evidence>
<keyword evidence="3" id="KW-1185">Reference proteome</keyword>
<dbReference type="Proteomes" id="UP001465976">
    <property type="component" value="Unassembled WGS sequence"/>
</dbReference>
<evidence type="ECO:0008006" key="4">
    <source>
        <dbReference type="Google" id="ProtNLM"/>
    </source>
</evidence>
<dbReference type="EMBL" id="JBAHYK010002049">
    <property type="protein sequence ID" value="KAL0565993.1"/>
    <property type="molecule type" value="Genomic_DNA"/>
</dbReference>
<dbReference type="Gene3D" id="3.80.10.10">
    <property type="entry name" value="Ribonuclease Inhibitor"/>
    <property type="match status" value="1"/>
</dbReference>
<sequence>MRLVSALTGQAPQACEAGPDDSVKQEFSKVEIRMQDLKYQQNSLLPVSRLPPEILQTVFVHCQYFDNGSAPLLFGQPAWLSLLRVCHYWRQVALEFAWMWTCPDLRFPKLAEDMIRRAKNLPLAVEWAHYPDEAPPCHIRALWDALSHLPRIARLSVRLNKHCVTDFMASMSRPALLLHTLEVHLDRARAFTYTIPDSFLSGQAPLLRSLSLSGLDLPWESPILRATGLRTLHLFPNSDFQFRPSVSQLLRVLADMPNLQVLELVGMRSKSSYKADNSTVPSVAHLPFLRRLRLGTCLSSDCMNILRRLSFPRDTELRLTVRYDLFDADEMVSAHHSDEAVPVFFEELNTFLSNHHNVGGDDTGIWRHASIGVYLRLPHLFKFGVSKTVPAEGEFPTQYHLKVRIVGKRGDEVSQQFTDAFGSRLKDVESVACSYNSYHWSGNILIYLGHLVPKLHTLLLIDDPPESIFKALAEGLVDDPPPSDTCGSLPSTGAGPRKASQRHCAVPFPALRTLILQNVDRCNYIDGYMVLTATEFVDMVLEPLSLRSRHGTPVASLILGDVRGLNEEEVEPLKAVTNVEWDQQGDYCYASTEFSQVTEHEWESSDSSESDSEDSYSDEDSDEDSDSEEDEY</sequence>
<feature type="region of interest" description="Disordered" evidence="1">
    <location>
        <begin position="598"/>
        <end position="632"/>
    </location>
</feature>